<dbReference type="Pfam" id="PF07969">
    <property type="entry name" value="Amidohydro_3"/>
    <property type="match status" value="1"/>
</dbReference>
<reference evidence="2 3" key="1">
    <citation type="submission" date="2018-09" db="EMBL/GenBank/DDBJ databases">
        <title>Cohnella cavernae sp. nov., isolated from a karst cave.</title>
        <authorList>
            <person name="Zhu H."/>
        </authorList>
    </citation>
    <scope>NUCLEOTIDE SEQUENCE [LARGE SCALE GENOMIC DNA]</scope>
    <source>
        <strain evidence="2 3">K2E09-144</strain>
    </source>
</reference>
<dbReference type="Gene3D" id="3.20.20.140">
    <property type="entry name" value="Metal-dependent hydrolases"/>
    <property type="match status" value="1"/>
</dbReference>
<dbReference type="InterPro" id="IPR011059">
    <property type="entry name" value="Metal-dep_hydrolase_composite"/>
</dbReference>
<dbReference type="RefSeq" id="WP_119148510.1">
    <property type="nucleotide sequence ID" value="NZ_QXJM01000027.1"/>
</dbReference>
<dbReference type="EMBL" id="QXJM01000027">
    <property type="protein sequence ID" value="RIE04472.1"/>
    <property type="molecule type" value="Genomic_DNA"/>
</dbReference>
<dbReference type="SUPFAM" id="SSF51556">
    <property type="entry name" value="Metallo-dependent hydrolases"/>
    <property type="match status" value="1"/>
</dbReference>
<evidence type="ECO:0000313" key="3">
    <source>
        <dbReference type="Proteomes" id="UP000266340"/>
    </source>
</evidence>
<dbReference type="InterPro" id="IPR032466">
    <property type="entry name" value="Metal_Hydrolase"/>
</dbReference>
<dbReference type="GO" id="GO:0016814">
    <property type="term" value="F:hydrolase activity, acting on carbon-nitrogen (but not peptide) bonds, in cyclic amidines"/>
    <property type="evidence" value="ECO:0007669"/>
    <property type="project" value="TreeGrafter"/>
</dbReference>
<dbReference type="Proteomes" id="UP000266340">
    <property type="component" value="Unassembled WGS sequence"/>
</dbReference>
<dbReference type="Gene3D" id="2.30.40.10">
    <property type="entry name" value="Urease, subunit C, domain 1"/>
    <property type="match status" value="1"/>
</dbReference>
<dbReference type="InterPro" id="IPR052349">
    <property type="entry name" value="Metallo-hydrolase_Enzymes"/>
</dbReference>
<accession>A0A398CPW1</accession>
<dbReference type="AlphaFoldDB" id="A0A398CPW1"/>
<gene>
    <name evidence="2" type="ORF">D3H35_07780</name>
</gene>
<sequence length="231" mass="25290">MRSGVDAVGGVPYNDRDSREHLEFVFRLAEEWGKPIDLHLDFSDDPGTMAIADVVELTKSFGMQNRVAVGHLTALGSAEPETAQRLANDMAEAGISVFALPATDLYLNGRGDAARPRRGLAPVRTLLDAGVNVCFGTNNMRNAFTPFGTGDPLDIGLLLAQTAYMGSREDAAVVGMCTERAAEALRMTDYGIKSRIGCRACAYRRRGLRRANALLYDRPRERKVWRNGIKL</sequence>
<evidence type="ECO:0000313" key="2">
    <source>
        <dbReference type="EMBL" id="RIE04472.1"/>
    </source>
</evidence>
<dbReference type="InterPro" id="IPR013108">
    <property type="entry name" value="Amidohydro_3"/>
</dbReference>
<feature type="domain" description="Amidohydrolase 3" evidence="1">
    <location>
        <begin position="17"/>
        <end position="193"/>
    </location>
</feature>
<name>A0A398CPW1_9BACL</name>
<dbReference type="PANTHER" id="PTHR32027">
    <property type="entry name" value="CYTOSINE DEAMINASE"/>
    <property type="match status" value="1"/>
</dbReference>
<protein>
    <recommendedName>
        <fullName evidence="1">Amidohydrolase 3 domain-containing protein</fullName>
    </recommendedName>
</protein>
<keyword evidence="3" id="KW-1185">Reference proteome</keyword>
<dbReference type="PANTHER" id="PTHR32027:SF9">
    <property type="entry name" value="BLL3847 PROTEIN"/>
    <property type="match status" value="1"/>
</dbReference>
<evidence type="ECO:0000259" key="1">
    <source>
        <dbReference type="Pfam" id="PF07969"/>
    </source>
</evidence>
<organism evidence="2 3">
    <name type="scientific">Cohnella faecalis</name>
    <dbReference type="NCBI Taxonomy" id="2315694"/>
    <lineage>
        <taxon>Bacteria</taxon>
        <taxon>Bacillati</taxon>
        <taxon>Bacillota</taxon>
        <taxon>Bacilli</taxon>
        <taxon>Bacillales</taxon>
        <taxon>Paenibacillaceae</taxon>
        <taxon>Cohnella</taxon>
    </lineage>
</organism>
<proteinExistence type="predicted"/>
<dbReference type="OrthoDB" id="9815027at2"/>
<comment type="caution">
    <text evidence="2">The sequence shown here is derived from an EMBL/GenBank/DDBJ whole genome shotgun (WGS) entry which is preliminary data.</text>
</comment>